<dbReference type="AlphaFoldDB" id="A0A512CZ25"/>
<gene>
    <name evidence="1" type="ORF">TAE01_12470</name>
</gene>
<proteinExistence type="predicted"/>
<protein>
    <submittedName>
        <fullName evidence="1">Uncharacterized protein</fullName>
    </submittedName>
</protein>
<accession>A0A512CZ25</accession>
<dbReference type="EMBL" id="BJYX01000004">
    <property type="protein sequence ID" value="GEO29437.1"/>
    <property type="molecule type" value="Genomic_DNA"/>
</dbReference>
<name>A0A512CZ25_9MICO</name>
<organism evidence="1 2">
    <name type="scientific">Terrabacter aerolatus</name>
    <dbReference type="NCBI Taxonomy" id="422442"/>
    <lineage>
        <taxon>Bacteria</taxon>
        <taxon>Bacillati</taxon>
        <taxon>Actinomycetota</taxon>
        <taxon>Actinomycetes</taxon>
        <taxon>Micrococcales</taxon>
        <taxon>Intrasporangiaceae</taxon>
        <taxon>Terrabacter</taxon>
    </lineage>
</organism>
<evidence type="ECO:0000313" key="1">
    <source>
        <dbReference type="EMBL" id="GEO29437.1"/>
    </source>
</evidence>
<reference evidence="1 2" key="1">
    <citation type="submission" date="2019-07" db="EMBL/GenBank/DDBJ databases">
        <title>Whole genome shotgun sequence of Terrabacter aerolatus NBRC 106305.</title>
        <authorList>
            <person name="Hosoyama A."/>
            <person name="Uohara A."/>
            <person name="Ohji S."/>
            <person name="Ichikawa N."/>
        </authorList>
    </citation>
    <scope>NUCLEOTIDE SEQUENCE [LARGE SCALE GENOMIC DNA]</scope>
    <source>
        <strain evidence="1 2">NBRC 106305</strain>
    </source>
</reference>
<evidence type="ECO:0000313" key="2">
    <source>
        <dbReference type="Proteomes" id="UP000321534"/>
    </source>
</evidence>
<comment type="caution">
    <text evidence="1">The sequence shown here is derived from an EMBL/GenBank/DDBJ whole genome shotgun (WGS) entry which is preliminary data.</text>
</comment>
<sequence>MPARPGPLRIACPQSFTTRRSNHGEAHHRIAAVTVKEAGSGKAGRLKIGLITSGRGSSSYYSDKVLENVATAKVYPAGTKMFLDHPGENEKYERP</sequence>
<keyword evidence="2" id="KW-1185">Reference proteome</keyword>
<dbReference type="Proteomes" id="UP000321534">
    <property type="component" value="Unassembled WGS sequence"/>
</dbReference>